<dbReference type="Proteomes" id="UP000324479">
    <property type="component" value="Unassembled WGS sequence"/>
</dbReference>
<dbReference type="AlphaFoldDB" id="A0A5M6CZU4"/>
<dbReference type="EMBL" id="VWOX01000025">
    <property type="protein sequence ID" value="KAA5538809.1"/>
    <property type="molecule type" value="Genomic_DNA"/>
</dbReference>
<accession>A0A5M6CZU4</accession>
<sequence length="150" mass="16985">MATRSFIARKTSNGYEGCYCHWDGYPEGVGKTLAEHYLDEGKLTYLLSFGDISSLGPNIGWQHDFDQRDDFGSTTFYGRDRGETGPGIQTKYYRKLQALLKAAANMGCEFVYLYDAGRWKVASRGLQFFGMNDGDKFSRFEQLEAHVVLS</sequence>
<evidence type="ECO:0000313" key="1">
    <source>
        <dbReference type="EMBL" id="KAA5538809.1"/>
    </source>
</evidence>
<name>A0A5M6CZU4_9BACT</name>
<evidence type="ECO:0000313" key="2">
    <source>
        <dbReference type="Proteomes" id="UP000324479"/>
    </source>
</evidence>
<dbReference type="RefSeq" id="WP_150079633.1">
    <property type="nucleotide sequence ID" value="NZ_VWOX01000025.1"/>
</dbReference>
<keyword evidence="2" id="KW-1185">Reference proteome</keyword>
<reference evidence="1 2" key="1">
    <citation type="submission" date="2019-08" db="EMBL/GenBank/DDBJ databases">
        <authorList>
            <person name="Dhanesh K."/>
            <person name="Kumar G."/>
            <person name="Sasikala C."/>
            <person name="Venkata Ramana C."/>
        </authorList>
    </citation>
    <scope>NUCLEOTIDE SEQUENCE [LARGE SCALE GENOMIC DNA]</scope>
    <source>
        <strain evidence="1 2">JC645</strain>
    </source>
</reference>
<comment type="caution">
    <text evidence="1">The sequence shown here is derived from an EMBL/GenBank/DDBJ whole genome shotgun (WGS) entry which is preliminary data.</text>
</comment>
<gene>
    <name evidence="1" type="ORF">FYK55_26340</name>
</gene>
<proteinExistence type="predicted"/>
<protein>
    <submittedName>
        <fullName evidence="1">Uncharacterized protein</fullName>
    </submittedName>
</protein>
<organism evidence="1 2">
    <name type="scientific">Roseiconus nitratireducens</name>
    <dbReference type="NCBI Taxonomy" id="2605748"/>
    <lineage>
        <taxon>Bacteria</taxon>
        <taxon>Pseudomonadati</taxon>
        <taxon>Planctomycetota</taxon>
        <taxon>Planctomycetia</taxon>
        <taxon>Pirellulales</taxon>
        <taxon>Pirellulaceae</taxon>
        <taxon>Roseiconus</taxon>
    </lineage>
</organism>